<evidence type="ECO:0000256" key="1">
    <source>
        <dbReference type="ARBA" id="ARBA00004123"/>
    </source>
</evidence>
<dbReference type="Gene3D" id="1.20.5.1500">
    <property type="match status" value="1"/>
</dbReference>
<organism evidence="8 9">
    <name type="scientific">Thermothielavioides terrestris</name>
    <dbReference type="NCBI Taxonomy" id="2587410"/>
    <lineage>
        <taxon>Eukaryota</taxon>
        <taxon>Fungi</taxon>
        <taxon>Dikarya</taxon>
        <taxon>Ascomycota</taxon>
        <taxon>Pezizomycotina</taxon>
        <taxon>Sordariomycetes</taxon>
        <taxon>Sordariomycetidae</taxon>
        <taxon>Sordariales</taxon>
        <taxon>Chaetomiaceae</taxon>
        <taxon>Thermothielavioides</taxon>
    </lineage>
</organism>
<feature type="compositionally biased region" description="Polar residues" evidence="7">
    <location>
        <begin position="590"/>
        <end position="602"/>
    </location>
</feature>
<feature type="compositionally biased region" description="Basic and acidic residues" evidence="7">
    <location>
        <begin position="673"/>
        <end position="683"/>
    </location>
</feature>
<evidence type="ECO:0000256" key="5">
    <source>
        <dbReference type="ARBA" id="ARBA00023242"/>
    </source>
</evidence>
<feature type="compositionally biased region" description="Basic and acidic residues" evidence="7">
    <location>
        <begin position="122"/>
        <end position="132"/>
    </location>
</feature>
<protein>
    <submittedName>
        <fullName evidence="8">C5f89304-30e6-40d9-863a-fe59deb073fd</fullName>
    </submittedName>
</protein>
<feature type="compositionally biased region" description="Polar residues" evidence="7">
    <location>
        <begin position="254"/>
        <end position="263"/>
    </location>
</feature>
<feature type="compositionally biased region" description="Basic residues" evidence="7">
    <location>
        <begin position="295"/>
        <end position="309"/>
    </location>
</feature>
<keyword evidence="3" id="KW-0805">Transcription regulation</keyword>
<feature type="compositionally biased region" description="Polar residues" evidence="7">
    <location>
        <begin position="635"/>
        <end position="644"/>
    </location>
</feature>
<dbReference type="Pfam" id="PF08598">
    <property type="entry name" value="Sds3"/>
    <property type="match status" value="1"/>
</dbReference>
<sequence length="683" mass="75349">MATGDTAPLLASSSPPPPLLDNSPSNLSSPLSEPEDKDISGDEADMDLRAQSDDLNTPNRRGSRGDPSTDASESDDDSKLSEVDVNDSEAETERLYNTPPKNGAARDTIDSAGSAGHRRFTDRRGRIFERSPSKLHQQLRADVDTEETNIRRDFGSEAEEESGDVPSSERELGSAKRPPPTSPSLAKKSQVVPANDTTAPQPSRQNSADSRKRKRSPVAEHSESDLPLKKRTGSIGAADHQYADDIPMVDDEGISTNTQSGNHTAEEDNEEPAATGEPIDEAQDLVEEDVAAPSRSRKGKRSPTKKRKSKSPEEVGAQEEAPDEPPEDADMHSPEVPTPQAEDDHAEEVDEEAEAAHRNEEELERKKAAWEELVAIEKQFSSFRERLYQERLEQLNQEEASLMGDNPTHPEYLAMLQCLEERRAEKIRRSDLELQFKLSVLRRRAVAERAQIMSQFYQAVRDSREEVLTELGREWNEIQQERRRAANTIPDYGLRFPATRAQAVRNAVSYNKEVSVLSGFAKHVGFPAAPPLNGASEEQLEADLEAIQSAREPMPRRIPNQMSVLRPEYATSLGFGQGLGAAGEQFIEQTPWANPNHPSHQMQRQHAHRDAHPQPIYAGPSSAPRRHSHQPGGLFSSSTSTIYNGDSPAQAPKTHSSAVTEPSLKGSKMGPEPLRREPAIHAT</sequence>
<feature type="compositionally biased region" description="Acidic residues" evidence="7">
    <location>
        <begin position="344"/>
        <end position="353"/>
    </location>
</feature>
<keyword evidence="2" id="KW-0678">Repressor</keyword>
<feature type="compositionally biased region" description="Acidic residues" evidence="7">
    <location>
        <begin position="33"/>
        <end position="45"/>
    </location>
</feature>
<gene>
    <name evidence="8" type="ORF">TT172_LOCUS344</name>
</gene>
<evidence type="ECO:0000256" key="4">
    <source>
        <dbReference type="ARBA" id="ARBA00023163"/>
    </source>
</evidence>
<dbReference type="Proteomes" id="UP000289323">
    <property type="component" value="Unassembled WGS sequence"/>
</dbReference>
<evidence type="ECO:0000256" key="6">
    <source>
        <dbReference type="ARBA" id="ARBA00038256"/>
    </source>
</evidence>
<reference evidence="8 9" key="1">
    <citation type="submission" date="2018-04" db="EMBL/GenBank/DDBJ databases">
        <authorList>
            <person name="Huttner S."/>
            <person name="Dainat J."/>
        </authorList>
    </citation>
    <scope>NUCLEOTIDE SEQUENCE [LARGE SCALE GENOMIC DNA]</scope>
</reference>
<dbReference type="GO" id="GO:0010468">
    <property type="term" value="P:regulation of gene expression"/>
    <property type="evidence" value="ECO:0007669"/>
    <property type="project" value="UniProtKB-ARBA"/>
</dbReference>
<feature type="region of interest" description="Disordered" evidence="7">
    <location>
        <begin position="590"/>
        <end position="683"/>
    </location>
</feature>
<feature type="compositionally biased region" description="Polar residues" evidence="7">
    <location>
        <begin position="195"/>
        <end position="208"/>
    </location>
</feature>
<comment type="similarity">
    <text evidence="6">Belongs to the BRMS1 family.</text>
</comment>
<feature type="compositionally biased region" description="Low complexity" evidence="7">
    <location>
        <begin position="20"/>
        <end position="32"/>
    </location>
</feature>
<feature type="compositionally biased region" description="Basic and acidic residues" evidence="7">
    <location>
        <begin position="354"/>
        <end position="364"/>
    </location>
</feature>
<dbReference type="FunFam" id="1.20.5.1500:FF:000002">
    <property type="entry name" value="breast cancer metastasis-suppressor 1-like protein-A"/>
    <property type="match status" value="1"/>
</dbReference>
<feature type="compositionally biased region" description="Acidic residues" evidence="7">
    <location>
        <begin position="278"/>
        <end position="290"/>
    </location>
</feature>
<keyword evidence="4" id="KW-0804">Transcription</keyword>
<evidence type="ECO:0000313" key="8">
    <source>
        <dbReference type="EMBL" id="SPQ17925.1"/>
    </source>
</evidence>
<dbReference type="InterPro" id="IPR013907">
    <property type="entry name" value="Sds3"/>
</dbReference>
<dbReference type="PANTHER" id="PTHR21964">
    <property type="entry name" value="BREAST CANCER METASTASIS-SUPPRESSOR 1"/>
    <property type="match status" value="1"/>
</dbReference>
<evidence type="ECO:0000256" key="3">
    <source>
        <dbReference type="ARBA" id="ARBA00023015"/>
    </source>
</evidence>
<name>A0A3S4EWQ8_9PEZI</name>
<dbReference type="AlphaFoldDB" id="A0A3S4EWQ8"/>
<proteinExistence type="inferred from homology"/>
<keyword evidence="5" id="KW-0539">Nucleus</keyword>
<evidence type="ECO:0000256" key="2">
    <source>
        <dbReference type="ARBA" id="ARBA00022491"/>
    </source>
</evidence>
<dbReference type="EMBL" id="OUUZ01000001">
    <property type="protein sequence ID" value="SPQ17925.1"/>
    <property type="molecule type" value="Genomic_DNA"/>
</dbReference>
<evidence type="ECO:0000256" key="7">
    <source>
        <dbReference type="SAM" id="MobiDB-lite"/>
    </source>
</evidence>
<comment type="subcellular location">
    <subcellularLocation>
        <location evidence="1">Nucleus</location>
    </subcellularLocation>
</comment>
<feature type="compositionally biased region" description="Acidic residues" evidence="7">
    <location>
        <begin position="316"/>
        <end position="328"/>
    </location>
</feature>
<feature type="compositionally biased region" description="Basic and acidic residues" evidence="7">
    <location>
        <begin position="217"/>
        <end position="228"/>
    </location>
</feature>
<feature type="region of interest" description="Disordered" evidence="7">
    <location>
        <begin position="1"/>
        <end position="364"/>
    </location>
</feature>
<dbReference type="GO" id="GO:0005654">
    <property type="term" value="C:nucleoplasm"/>
    <property type="evidence" value="ECO:0007669"/>
    <property type="project" value="UniProtKB-ARBA"/>
</dbReference>
<accession>A0A3S4EWQ8</accession>
<dbReference type="SMART" id="SM01401">
    <property type="entry name" value="Sds3"/>
    <property type="match status" value="1"/>
</dbReference>
<feature type="compositionally biased region" description="Basic and acidic residues" evidence="7">
    <location>
        <begin position="139"/>
        <end position="155"/>
    </location>
</feature>
<evidence type="ECO:0000313" key="9">
    <source>
        <dbReference type="Proteomes" id="UP000289323"/>
    </source>
</evidence>